<dbReference type="STRING" id="980251.GCA_001642875_04543"/>
<organism evidence="1 2">
    <name type="scientific">Mariniblastus fucicola</name>
    <dbReference type="NCBI Taxonomy" id="980251"/>
    <lineage>
        <taxon>Bacteria</taxon>
        <taxon>Pseudomonadati</taxon>
        <taxon>Planctomycetota</taxon>
        <taxon>Planctomycetia</taxon>
        <taxon>Pirellulales</taxon>
        <taxon>Pirellulaceae</taxon>
        <taxon>Mariniblastus</taxon>
    </lineage>
</organism>
<name>A0A5B9P689_9BACT</name>
<gene>
    <name evidence="1" type="ORF">MFFC18_02880</name>
</gene>
<dbReference type="KEGG" id="mff:MFFC18_02880"/>
<dbReference type="EMBL" id="CP042912">
    <property type="protein sequence ID" value="QEG20440.1"/>
    <property type="molecule type" value="Genomic_DNA"/>
</dbReference>
<evidence type="ECO:0000313" key="2">
    <source>
        <dbReference type="Proteomes" id="UP000322214"/>
    </source>
</evidence>
<proteinExistence type="predicted"/>
<dbReference type="AlphaFoldDB" id="A0A5B9P689"/>
<reference evidence="1 2" key="1">
    <citation type="submission" date="2019-08" db="EMBL/GenBank/DDBJ databases">
        <title>Deep-cultivation of Planctomycetes and their phenomic and genomic characterization uncovers novel biology.</title>
        <authorList>
            <person name="Wiegand S."/>
            <person name="Jogler M."/>
            <person name="Boedeker C."/>
            <person name="Pinto D."/>
            <person name="Vollmers J."/>
            <person name="Rivas-Marin E."/>
            <person name="Kohn T."/>
            <person name="Peeters S.H."/>
            <person name="Heuer A."/>
            <person name="Rast P."/>
            <person name="Oberbeckmann S."/>
            <person name="Bunk B."/>
            <person name="Jeske O."/>
            <person name="Meyerdierks A."/>
            <person name="Storesund J.E."/>
            <person name="Kallscheuer N."/>
            <person name="Luecker S."/>
            <person name="Lage O.M."/>
            <person name="Pohl T."/>
            <person name="Merkel B.J."/>
            <person name="Hornburger P."/>
            <person name="Mueller R.-W."/>
            <person name="Bruemmer F."/>
            <person name="Labrenz M."/>
            <person name="Spormann A.M."/>
            <person name="Op den Camp H."/>
            <person name="Overmann J."/>
            <person name="Amann R."/>
            <person name="Jetten M.S.M."/>
            <person name="Mascher T."/>
            <person name="Medema M.H."/>
            <person name="Devos D.P."/>
            <person name="Kaster A.-K."/>
            <person name="Ovreas L."/>
            <person name="Rohde M."/>
            <person name="Galperin M.Y."/>
            <person name="Jogler C."/>
        </authorList>
    </citation>
    <scope>NUCLEOTIDE SEQUENCE [LARGE SCALE GENOMIC DNA]</scope>
    <source>
        <strain evidence="1 2">FC18</strain>
    </source>
</reference>
<dbReference type="Proteomes" id="UP000322214">
    <property type="component" value="Chromosome"/>
</dbReference>
<protein>
    <submittedName>
        <fullName evidence="1">Uncharacterized protein</fullName>
    </submittedName>
</protein>
<accession>A0A5B9P689</accession>
<evidence type="ECO:0000313" key="1">
    <source>
        <dbReference type="EMBL" id="QEG20440.1"/>
    </source>
</evidence>
<keyword evidence="2" id="KW-1185">Reference proteome</keyword>
<sequence>MGGSADVMHANDPAGVDQDVAAKLSPVFTGSAWQAASANLKYVFQDRDRVENAPPGTSLHTILAVQRPLLVEEHGPIQVSRLSVGYGHKVIVENNQFDFNVQFGESVLLLPQLRHI</sequence>